<dbReference type="EMBL" id="JACXVP010000011">
    <property type="protein sequence ID" value="KAG5574637.1"/>
    <property type="molecule type" value="Genomic_DNA"/>
</dbReference>
<keyword evidence="2" id="KW-1185">Reference proteome</keyword>
<reference evidence="1 2" key="1">
    <citation type="submission" date="2020-09" db="EMBL/GenBank/DDBJ databases">
        <title>De no assembly of potato wild relative species, Solanum commersonii.</title>
        <authorList>
            <person name="Cho K."/>
        </authorList>
    </citation>
    <scope>NUCLEOTIDE SEQUENCE [LARGE SCALE GENOMIC DNA]</scope>
    <source>
        <strain evidence="1">LZ3.2</strain>
        <tissue evidence="1">Leaf</tissue>
    </source>
</reference>
<organism evidence="1 2">
    <name type="scientific">Solanum commersonii</name>
    <name type="common">Commerson's wild potato</name>
    <name type="synonym">Commerson's nightshade</name>
    <dbReference type="NCBI Taxonomy" id="4109"/>
    <lineage>
        <taxon>Eukaryota</taxon>
        <taxon>Viridiplantae</taxon>
        <taxon>Streptophyta</taxon>
        <taxon>Embryophyta</taxon>
        <taxon>Tracheophyta</taxon>
        <taxon>Spermatophyta</taxon>
        <taxon>Magnoliopsida</taxon>
        <taxon>eudicotyledons</taxon>
        <taxon>Gunneridae</taxon>
        <taxon>Pentapetalae</taxon>
        <taxon>asterids</taxon>
        <taxon>lamiids</taxon>
        <taxon>Solanales</taxon>
        <taxon>Solanaceae</taxon>
        <taxon>Solanoideae</taxon>
        <taxon>Solaneae</taxon>
        <taxon>Solanum</taxon>
    </lineage>
</organism>
<proteinExistence type="predicted"/>
<dbReference type="AlphaFoldDB" id="A0A9J5WGQ3"/>
<name>A0A9J5WGQ3_SOLCO</name>
<evidence type="ECO:0000313" key="2">
    <source>
        <dbReference type="Proteomes" id="UP000824120"/>
    </source>
</evidence>
<dbReference type="OrthoDB" id="1719622at2759"/>
<dbReference type="Proteomes" id="UP000824120">
    <property type="component" value="Chromosome 11"/>
</dbReference>
<evidence type="ECO:0000313" key="1">
    <source>
        <dbReference type="EMBL" id="KAG5574637.1"/>
    </source>
</evidence>
<gene>
    <name evidence="1" type="ORF">H5410_054771</name>
</gene>
<protein>
    <submittedName>
        <fullName evidence="1">Uncharacterized protein</fullName>
    </submittedName>
</protein>
<accession>A0A9J5WGQ3</accession>
<comment type="caution">
    <text evidence="1">The sequence shown here is derived from an EMBL/GenBank/DDBJ whole genome shotgun (WGS) entry which is preliminary data.</text>
</comment>
<sequence length="79" mass="9374">MTISLEALAMSGGDYIKDGISMEEFEKYEEQVPPYLLIDEDDEVFFKKTNMPQNFIMNILFVIKRFIDVRMMKRGKRDL</sequence>